<feature type="compositionally biased region" description="Low complexity" evidence="10">
    <location>
        <begin position="1623"/>
        <end position="1649"/>
    </location>
</feature>
<dbReference type="InterPro" id="IPR028889">
    <property type="entry name" value="USP"/>
</dbReference>
<dbReference type="PANTHER" id="PTHR15728">
    <property type="entry name" value="DEADENYLATION COMPLEX CATALYTIC SUBUNIT PAN2"/>
    <property type="match status" value="1"/>
</dbReference>
<feature type="binding site" evidence="9">
    <location>
        <position position="1271"/>
    </location>
    <ligand>
        <name>a divalent metal cation</name>
        <dbReference type="ChEBI" id="CHEBI:60240"/>
        <note>catalytic</note>
    </ligand>
</feature>
<keyword evidence="8 9" id="KW-0269">Exonuclease</keyword>
<evidence type="ECO:0000313" key="12">
    <source>
        <dbReference type="EMBL" id="PLW16947.1"/>
    </source>
</evidence>
<feature type="compositionally biased region" description="Acidic residues" evidence="10">
    <location>
        <begin position="947"/>
        <end position="964"/>
    </location>
</feature>
<keyword evidence="7 9" id="KW-0378">Hydrolase</keyword>
<feature type="compositionally biased region" description="Polar residues" evidence="10">
    <location>
        <begin position="1666"/>
        <end position="1676"/>
    </location>
</feature>
<proteinExistence type="inferred from homology"/>
<dbReference type="PROSITE" id="PS50235">
    <property type="entry name" value="USP_3"/>
    <property type="match status" value="1"/>
</dbReference>
<feature type="region of interest" description="Disordered" evidence="10">
    <location>
        <begin position="943"/>
        <end position="989"/>
    </location>
</feature>
<dbReference type="GO" id="GO:0004535">
    <property type="term" value="F:poly(A)-specific ribonuclease activity"/>
    <property type="evidence" value="ECO:0007669"/>
    <property type="project" value="UniProtKB-UniRule"/>
</dbReference>
<evidence type="ECO:0000256" key="5">
    <source>
        <dbReference type="ARBA" id="ARBA00022722"/>
    </source>
</evidence>
<dbReference type="Pfam" id="PF20770">
    <property type="entry name" value="PAN2_N"/>
    <property type="match status" value="1"/>
</dbReference>
<evidence type="ECO:0000256" key="7">
    <source>
        <dbReference type="ARBA" id="ARBA00022801"/>
    </source>
</evidence>
<feature type="compositionally biased region" description="Basic and acidic residues" evidence="10">
    <location>
        <begin position="965"/>
        <end position="974"/>
    </location>
</feature>
<evidence type="ECO:0000256" key="6">
    <source>
        <dbReference type="ARBA" id="ARBA00022723"/>
    </source>
</evidence>
<feature type="region of interest" description="Disordered" evidence="10">
    <location>
        <begin position="1043"/>
        <end position="1065"/>
    </location>
</feature>
<dbReference type="InterPro" id="IPR050785">
    <property type="entry name" value="PAN2-PAN3_catalytic_subunit"/>
</dbReference>
<dbReference type="Pfam" id="PF00929">
    <property type="entry name" value="RNase_T"/>
    <property type="match status" value="1"/>
</dbReference>
<feature type="compositionally biased region" description="Basic residues" evidence="10">
    <location>
        <begin position="1607"/>
        <end position="1622"/>
    </location>
</feature>
<feature type="compositionally biased region" description="Low complexity" evidence="10">
    <location>
        <begin position="776"/>
        <end position="791"/>
    </location>
</feature>
<dbReference type="Gene3D" id="3.30.420.10">
    <property type="entry name" value="Ribonuclease H-like superfamily/Ribonuclease H"/>
    <property type="match status" value="1"/>
</dbReference>
<sequence length="1832" mass="199894">MPSSAPWTAYCSTFLGETAALSFDPYTDLLWTATTNGTVVSHFLPTSHHPQERSIARYSSFKSHSYNTSKTLLRIVERGVFSLADTSLKFTNRRGIPYWFSSTAFQDACSMAFTAPKSIELLIGGAQPELVLLNASTGALVRKMDISTTTAFSPTTHLTRSQSLMCCGARSGTITLRDPVSLKEEHSMMAHYAGLEQMEAEGNYLVTCGYSLKQGHPVRDPLVKVFDVRALRPLAPITFSSSPAHVRFHPRMSSTLFITSSTGQLQIMDLTHPMPSSSFYQLDVGSYITDMCISSSGDGLAYVEADGIVHLWTTAVGDILELGEESNNTTTTKPIKWSRGNMPIVLPDAVDDPTTPLIQWTDETPLSSIGMPYYNTELFSVLPPESYITPYSPLYQRKLLPDPADLSLLTLQQRASHHHHHHHQPSTNNNSTHEGFNGGGAQSEVQYMPNPKKTKRYQVSLPTHPVISGSSGRSATARVGSPSHHNPLLISNSKRKLSIPLFRSEKEKEKAKTLAAAAGGSHHLLAAAAATGPVDNDTHHHQLDNDDDDDGNIAFDISLDDFLEMPRWYRQVEIKYSKFGIEDFDFGFYNNTPYSGLETHIVNSYTNALLQVLYHTIAVRRVASWHVGQPCTRGNCMLCELGFLFKMMEDAAGVNCQTSNFSRAFSINQRAIALELMDHQHQEFCLHQSQILPLHHHLSASATSGTTTSGTASGTGTVTATAAAAQKMPISSKSYSSLIQLCHHFLLDQIAEDAGKLSGAEGAASLRVHPMDPAHNNNNSSSSSSSSTWSSSPISDIYTMRWQTTQTCPGCQHEVRRYTGTQVTELMYPRRALSNERAAARDLCSILRASMVRETTCKALCARCGKLTHHRWRRLPAHNGQGNNALPTVLALNAAVSSADHFDLWLDPPAPKRPSPDTSDYTAPPRFLQPEIGVAVEPLHADAADDAKDDDAKDDDAKDDDDKGDEEKEAKDAESSTSPAADARILVGDNHPLPVPPNAVIYELRALIVQIQADDETPHLVSLIKVANSLQKPPIFLARPEDLSLNSQPQPTSSTSTAAPTTTTTPAGDPWYLFNDFLVKKISQDEALSFPACWKVPCVLYYVRKDSDQVLDFDKLPSNAQHDTSILLSDINVSKCRDKDLIRHEVLTPDEVPKKGDLVAIDAEFVSLQQEEVDYRSDGTRLVRRPSQMTLARVSVLRGEGSRTGVPFIDDHILTLEPIADYLTEFSGIRPGDLDQNSSPHTLVPLKVAYKKLRLLVDLGCIFIGHGLSKDFRIINIHVPPSQIIDTVDLYYIASRQRKLSLRLLSYLILRHDIQNAGTHDSIEDARTALQLYDIYRQLNNEGVWKEELENVYRKGKEMGWKVPADKSRSPLPAPAVPPAPLSAPPAAPKLASTLSSSLSARNTAVQGPRFTPSTLSAASATYFPPGVNNAAINPTSNNNPRLLQPVVRQAPASTPAPGEQGAGTAEPGASFYRSVAPNPQAKTMPPAPSFGHSILGPIGQPGPGLYNNSSSNSSRAATTSSPTTTTPVFQRYTTAPPPVFEPKKKAPTFNPMAPSFVLSSAGSPSPAASSSTTSSLNRPPMPPSTGSPYVNSGQGEKKSHVAPLPFHHHHHQQHQHQHQHQNQHQNQHSASLSHSSLGSAAGLPGSALDTHAPDFFPNNALLNHPVQQPGSTPNELYSFHIPPHHHHPHHSQHHAHPHPHQPLAPPAHVYSAPPSAAPPPPPAHNSSHLNMHHPHDHRANPEFNFHHHHHHHPHPLPHPHHPHQRPPPHPPIPNHLFHFDHHFPLLGSSPSSASNAPNPSAAPAPSPSAHSSSAQNLALQPAGPAEYKFAG</sequence>
<evidence type="ECO:0000256" key="4">
    <source>
        <dbReference type="ARBA" id="ARBA00022664"/>
    </source>
</evidence>
<dbReference type="InterPro" id="IPR012337">
    <property type="entry name" value="RNaseH-like_sf"/>
</dbReference>
<dbReference type="STRING" id="200324.A0A2N5SUN4"/>
<keyword evidence="2 9" id="KW-0963">Cytoplasm</keyword>
<evidence type="ECO:0000313" key="13">
    <source>
        <dbReference type="Proteomes" id="UP000235388"/>
    </source>
</evidence>
<comment type="caution">
    <text evidence="12">The sequence shown here is derived from an EMBL/GenBank/DDBJ whole genome shotgun (WGS) entry which is preliminary data.</text>
</comment>
<dbReference type="HAMAP" id="MF_03182">
    <property type="entry name" value="PAN2"/>
    <property type="match status" value="1"/>
</dbReference>
<dbReference type="Pfam" id="PF13423">
    <property type="entry name" value="UCH_1"/>
    <property type="match status" value="1"/>
</dbReference>
<comment type="activity regulation">
    <text evidence="9">Positively regulated by the regulatory subunit PAN3.</text>
</comment>
<dbReference type="GO" id="GO:0006397">
    <property type="term" value="P:mRNA processing"/>
    <property type="evidence" value="ECO:0007669"/>
    <property type="project" value="UniProtKB-KW"/>
</dbReference>
<comment type="similarity">
    <text evidence="9">Belongs to the peptidase C19 family. PAN2 subfamily.</text>
</comment>
<dbReference type="GO" id="GO:0046872">
    <property type="term" value="F:metal ion binding"/>
    <property type="evidence" value="ECO:0007669"/>
    <property type="project" value="UniProtKB-KW"/>
</dbReference>
<feature type="compositionally biased region" description="Low complexity" evidence="10">
    <location>
        <begin position="1495"/>
        <end position="1528"/>
    </location>
</feature>
<dbReference type="InterPro" id="IPR038765">
    <property type="entry name" value="Papain-like_cys_pep_sf"/>
</dbReference>
<dbReference type="CDD" id="cd02257">
    <property type="entry name" value="Peptidase_C19"/>
    <property type="match status" value="1"/>
</dbReference>
<dbReference type="InterPro" id="IPR028881">
    <property type="entry name" value="PAN2_UCH_dom"/>
</dbReference>
<dbReference type="SUPFAM" id="SSF54001">
    <property type="entry name" value="Cysteine proteinases"/>
    <property type="match status" value="1"/>
</dbReference>
<dbReference type="EMBL" id="PGCJ01000859">
    <property type="protein sequence ID" value="PLW16947.1"/>
    <property type="molecule type" value="Genomic_DNA"/>
</dbReference>
<evidence type="ECO:0000256" key="1">
    <source>
        <dbReference type="ARBA" id="ARBA00004496"/>
    </source>
</evidence>
<dbReference type="GO" id="GO:0003676">
    <property type="term" value="F:nucleic acid binding"/>
    <property type="evidence" value="ECO:0007669"/>
    <property type="project" value="InterPro"/>
</dbReference>
<comment type="domain">
    <text evidence="9">The linker, or PAN3 interaction domain (PID), between the WD40 repeats and the pseudo-UCH domain mediates interaction with PAN3.</text>
</comment>
<feature type="region of interest" description="Disordered" evidence="10">
    <location>
        <begin position="413"/>
        <end position="447"/>
    </location>
</feature>
<feature type="compositionally biased region" description="Low complexity" evidence="10">
    <location>
        <begin position="1785"/>
        <end position="1800"/>
    </location>
</feature>
<dbReference type="SMART" id="SM00479">
    <property type="entry name" value="EXOIII"/>
    <property type="match status" value="1"/>
</dbReference>
<dbReference type="InterPro" id="IPR036322">
    <property type="entry name" value="WD40_repeat_dom_sf"/>
</dbReference>
<comment type="function">
    <text evidence="9">Catalytic subunit of the poly(A)-nuclease (PAN) deadenylation complex, one of two cytoplasmic mRNA deadenylases involved in mRNA turnover. PAN specifically shortens poly(A) tails of RNA and the activity is stimulated by poly(A)-binding protein PAB1. PAN deadenylation is followed by rapid degradation of the shortened mRNA tails by the CCR4-NOT complex. Deadenylated mRNAs are then degraded by two alternative mechanisms, namely exosome-mediated 3'-5' exonucleolytic degradation, or deadenlyation-dependent mRNA decaping and subsequent 5'-3' exonucleolytic degradation by XRN1. May also be involved in post-transcriptional maturation of mRNA poly(A) tails.</text>
</comment>
<dbReference type="SUPFAM" id="SSF53098">
    <property type="entry name" value="Ribonuclease H-like"/>
    <property type="match status" value="1"/>
</dbReference>
<evidence type="ECO:0000256" key="2">
    <source>
        <dbReference type="ARBA" id="ARBA00022490"/>
    </source>
</evidence>
<comment type="domain">
    <text evidence="9">Contains a pseudo-UCH domain. This ubiquitin C-terminal hydrolase (UCH)-like or ubiquitin specific protease (USP)-like domain is predicted to be catalytically inactive because it lacks the active site catalytic triad characteristic of thiol proteases, with residues at the equivalent structural positions that are incompatible with catalysis, and it cannot bind ubiquitin. It functions as a structural scaffold for intra- and intermolecular interactions in the complex.</text>
</comment>
<organism evidence="12 13">
    <name type="scientific">Puccinia coronata f. sp. avenae</name>
    <dbReference type="NCBI Taxonomy" id="200324"/>
    <lineage>
        <taxon>Eukaryota</taxon>
        <taxon>Fungi</taxon>
        <taxon>Dikarya</taxon>
        <taxon>Basidiomycota</taxon>
        <taxon>Pucciniomycotina</taxon>
        <taxon>Pucciniomycetes</taxon>
        <taxon>Pucciniales</taxon>
        <taxon>Pucciniaceae</taxon>
        <taxon>Puccinia</taxon>
    </lineage>
</organism>
<dbReference type="Proteomes" id="UP000235388">
    <property type="component" value="Unassembled WGS sequence"/>
</dbReference>
<keyword evidence="6 9" id="KW-0479">Metal-binding</keyword>
<feature type="compositionally biased region" description="Basic residues" evidence="10">
    <location>
        <begin position="415"/>
        <end position="424"/>
    </location>
</feature>
<feature type="region of interest" description="Disordered" evidence="10">
    <location>
        <begin position="1450"/>
        <end position="1832"/>
    </location>
</feature>
<comment type="caution">
    <text evidence="9">Lacks conserved residue(s) required for the propagation of feature annotation.</text>
</comment>
<feature type="binding site" evidence="9">
    <location>
        <position position="1164"/>
    </location>
    <ligand>
        <name>a divalent metal cation</name>
        <dbReference type="ChEBI" id="CHEBI:60240"/>
        <note>catalytic</note>
    </ligand>
</feature>
<dbReference type="Gene3D" id="3.90.70.10">
    <property type="entry name" value="Cysteine proteinases"/>
    <property type="match status" value="1"/>
</dbReference>
<dbReference type="InterPro" id="IPR030843">
    <property type="entry name" value="PAN2"/>
</dbReference>
<evidence type="ECO:0000259" key="11">
    <source>
        <dbReference type="PROSITE" id="PS50235"/>
    </source>
</evidence>
<dbReference type="GO" id="GO:0000289">
    <property type="term" value="P:nuclear-transcribed mRNA poly(A) tail shortening"/>
    <property type="evidence" value="ECO:0007669"/>
    <property type="project" value="UniProtKB-UniRule"/>
</dbReference>
<dbReference type="OrthoDB" id="16516at2759"/>
<feature type="compositionally biased region" description="Pro residues" evidence="10">
    <location>
        <begin position="1372"/>
        <end position="1388"/>
    </location>
</feature>
<feature type="compositionally biased region" description="Low complexity" evidence="10">
    <location>
        <begin position="1560"/>
        <end position="1576"/>
    </location>
</feature>
<dbReference type="EC" id="3.1.13.4" evidence="9"/>
<dbReference type="InterPro" id="IPR013520">
    <property type="entry name" value="Ribonucl_H"/>
</dbReference>
<feature type="binding site" evidence="9">
    <location>
        <position position="1162"/>
    </location>
    <ligand>
        <name>a divalent metal cation</name>
        <dbReference type="ChEBI" id="CHEBI:60240"/>
        <note>catalytic</note>
    </ligand>
</feature>
<keyword evidence="13" id="KW-1185">Reference proteome</keyword>
<feature type="domain" description="USP" evidence="11">
    <location>
        <begin position="595"/>
        <end position="1105"/>
    </location>
</feature>
<comment type="subcellular location">
    <subcellularLocation>
        <location evidence="1 9">Cytoplasm</location>
    </subcellularLocation>
</comment>
<evidence type="ECO:0000256" key="9">
    <source>
        <dbReference type="HAMAP-Rule" id="MF_03182"/>
    </source>
</evidence>
<dbReference type="PANTHER" id="PTHR15728:SF0">
    <property type="entry name" value="PAN2-PAN3 DEADENYLATION COMPLEX CATALYTIC SUBUNIT PAN2"/>
    <property type="match status" value="1"/>
</dbReference>
<dbReference type="FunFam" id="3.30.420.10:FF:000028">
    <property type="entry name" value="PAN2-PAN3 deadenylation complex catalytic subunit PAN2"/>
    <property type="match status" value="1"/>
</dbReference>
<evidence type="ECO:0000256" key="3">
    <source>
        <dbReference type="ARBA" id="ARBA00022574"/>
    </source>
</evidence>
<dbReference type="GO" id="GO:0031251">
    <property type="term" value="C:PAN complex"/>
    <property type="evidence" value="ECO:0007669"/>
    <property type="project" value="UniProtKB-UniRule"/>
</dbReference>
<dbReference type="Gene3D" id="2.130.10.10">
    <property type="entry name" value="YVTN repeat-like/Quinoprotein amine dehydrogenase"/>
    <property type="match status" value="1"/>
</dbReference>
<reference evidence="12 13" key="1">
    <citation type="submission" date="2017-11" db="EMBL/GenBank/DDBJ databases">
        <title>De novo assembly and phasing of dikaryotic genomes from two isolates of Puccinia coronata f. sp. avenae, the causal agent of oat crown rust.</title>
        <authorList>
            <person name="Miller M.E."/>
            <person name="Zhang Y."/>
            <person name="Omidvar V."/>
            <person name="Sperschneider J."/>
            <person name="Schwessinger B."/>
            <person name="Raley C."/>
            <person name="Palmer J.M."/>
            <person name="Garnica D."/>
            <person name="Upadhyaya N."/>
            <person name="Rathjen J."/>
            <person name="Taylor J.M."/>
            <person name="Park R.F."/>
            <person name="Dodds P.N."/>
            <person name="Hirsch C.D."/>
            <person name="Kianian S.F."/>
            <person name="Figueroa M."/>
        </authorList>
    </citation>
    <scope>NUCLEOTIDE SEQUENCE [LARGE SCALE GENOMIC DNA]</scope>
    <source>
        <strain evidence="12">12NC29</strain>
    </source>
</reference>
<gene>
    <name evidence="9" type="primary">PAN2</name>
    <name evidence="12" type="ORF">PCANC_13918</name>
</gene>
<name>A0A2N5SUN4_9BASI</name>
<dbReference type="CDD" id="cd06143">
    <property type="entry name" value="PAN2_exo"/>
    <property type="match status" value="1"/>
</dbReference>
<feature type="compositionally biased region" description="Polar residues" evidence="10">
    <location>
        <begin position="425"/>
        <end position="434"/>
    </location>
</feature>
<feature type="region of interest" description="Disordered" evidence="10">
    <location>
        <begin position="463"/>
        <end position="489"/>
    </location>
</feature>
<feature type="compositionally biased region" description="Basic residues" evidence="10">
    <location>
        <begin position="1747"/>
        <end position="1767"/>
    </location>
</feature>
<feature type="compositionally biased region" description="Low complexity" evidence="10">
    <location>
        <begin position="1051"/>
        <end position="1065"/>
    </location>
</feature>
<evidence type="ECO:0000256" key="10">
    <source>
        <dbReference type="SAM" id="MobiDB-lite"/>
    </source>
</evidence>
<evidence type="ECO:0000256" key="8">
    <source>
        <dbReference type="ARBA" id="ARBA00022839"/>
    </source>
</evidence>
<feature type="region of interest" description="Disordered" evidence="10">
    <location>
        <begin position="1364"/>
        <end position="1390"/>
    </location>
</feature>
<comment type="catalytic activity">
    <reaction evidence="9">
        <text>Exonucleolytic cleavage of poly(A) to 5'-AMP.</text>
        <dbReference type="EC" id="3.1.13.4"/>
    </reaction>
</comment>
<dbReference type="GO" id="GO:0000932">
    <property type="term" value="C:P-body"/>
    <property type="evidence" value="ECO:0007669"/>
    <property type="project" value="TreeGrafter"/>
</dbReference>
<dbReference type="InterPro" id="IPR036397">
    <property type="entry name" value="RNaseH_sf"/>
</dbReference>
<keyword evidence="4 9" id="KW-0507">mRNA processing</keyword>
<feature type="binding site" evidence="9">
    <location>
        <position position="1325"/>
    </location>
    <ligand>
        <name>a divalent metal cation</name>
        <dbReference type="ChEBI" id="CHEBI:60240"/>
        <note>catalytic</note>
    </ligand>
</feature>
<feature type="compositionally biased region" description="Basic residues" evidence="10">
    <location>
        <begin position="1683"/>
        <end position="1700"/>
    </location>
</feature>
<comment type="cofactor">
    <cofactor evidence="9">
        <name>a divalent metal cation</name>
        <dbReference type="ChEBI" id="CHEBI:60240"/>
    </cofactor>
    <text evidence="9">Binds 2 metal cations per subunit in the catalytic exonuclease domain.</text>
</comment>
<dbReference type="SUPFAM" id="SSF50978">
    <property type="entry name" value="WD40 repeat-like"/>
    <property type="match status" value="1"/>
</dbReference>
<feature type="region of interest" description="Disordered" evidence="10">
    <location>
        <begin position="768"/>
        <end position="791"/>
    </location>
</feature>
<dbReference type="InterPro" id="IPR048841">
    <property type="entry name" value="PAN2_N"/>
</dbReference>
<accession>A0A2N5SUN4</accession>
<keyword evidence="3" id="KW-0853">WD repeat</keyword>
<keyword evidence="5 9" id="KW-0540">Nuclease</keyword>
<comment type="subunit">
    <text evidence="9">Forms a heterotrimer with an asymmetric homodimer of the regulatory subunit PAN3 to form the poly(A)-nuclease (PAN) deadenylation complex.</text>
</comment>
<dbReference type="InterPro" id="IPR015943">
    <property type="entry name" value="WD40/YVTN_repeat-like_dom_sf"/>
</dbReference>
<protein>
    <recommendedName>
        <fullName evidence="9">PAN2-PAN3 deadenylation complex catalytic subunit PAN2</fullName>
        <ecNumber evidence="9">3.1.13.4</ecNumber>
    </recommendedName>
    <alternativeName>
        <fullName evidence="9">PAB1P-dependent poly(A)-specific ribonuclease</fullName>
    </alternativeName>
    <alternativeName>
        <fullName evidence="9">Poly(A)-nuclease deadenylation complex subunit 2</fullName>
        <shortName evidence="9">PAN deadenylation complex subunit 2</shortName>
    </alternativeName>
</protein>